<dbReference type="RefSeq" id="WP_265674938.1">
    <property type="nucleotide sequence ID" value="NZ_JAKRRY010000011.1"/>
</dbReference>
<comment type="caution">
    <text evidence="1">The sequence shown here is derived from an EMBL/GenBank/DDBJ whole genome shotgun (WGS) entry which is preliminary data.</text>
</comment>
<gene>
    <name evidence="1" type="ORF">MD535_10210</name>
</gene>
<accession>A0A9X3CNL3</accession>
<dbReference type="Pfam" id="PF12228">
    <property type="entry name" value="DUF3604"/>
    <property type="match status" value="1"/>
</dbReference>
<evidence type="ECO:0000313" key="1">
    <source>
        <dbReference type="EMBL" id="MCW8346374.1"/>
    </source>
</evidence>
<protein>
    <submittedName>
        <fullName evidence="1">DUF3604 domain-containing protein</fullName>
    </submittedName>
</protein>
<keyword evidence="2" id="KW-1185">Reference proteome</keyword>
<sequence length="630" mass="71629">MEIYTYHDELATFRVTQEATIEVNGEYEWRLDVEPKCTLPAGTKFVITVQPYQHQLSDEYLQCYDYWKPSYLYALADEEALEIDVAIHKVKTEFSHINRWNDSSREAHITLIDEFQTGQAFFVQFGGVDRLYLKGDAAPTRIGIRAFNDDVCRIEKTFDMTLGGSTNTRRLNVFPDITLTPGAASELSLVTPTIAQQGENFKLSMLAVDRFENPIKDYTCAPLTIVFTNLDNDDKVLVSNVEYGNVNCALQQGCYLATIEGTDLRVAPSVIKVVEKIEHNIYWGDTHTHSNLTANIRDNDCGAFPRNAYAYAKEVARLDFVGLSEQTFTFNEDRTLNIDKATWKTIGEECDKFNQEGEFVTFCGFELHGRRGDTVALFKHSLSQEKYPDRDVTIIHDIWDIYKGREFITIPHLHRFCNGRSPKHVDNQDAKFEKGFDLANWEASSEDETMIEVYSAQWGRFEYAKNPMLHKARNNVKNNTVVDFLNRGKKFGFVSNSDGHDGNPGYGGITGVIAKQHTRADIFDSMKARHTIATTHPRMFLNLNIDQTTIGNDAQKADTHHLVIEAITPDPMSKVELVVDGEVFEKWSVNGHKFTADLKACALGSNASYVYLRVFQKDRNIGWTSPIWLT</sequence>
<dbReference type="Proteomes" id="UP001155587">
    <property type="component" value="Unassembled WGS sequence"/>
</dbReference>
<dbReference type="AlphaFoldDB" id="A0A9X3CNL3"/>
<dbReference type="SUPFAM" id="SSF89550">
    <property type="entry name" value="PHP domain-like"/>
    <property type="match status" value="1"/>
</dbReference>
<organism evidence="1 2">
    <name type="scientific">Vibrio qingdaonensis</name>
    <dbReference type="NCBI Taxonomy" id="2829491"/>
    <lineage>
        <taxon>Bacteria</taxon>
        <taxon>Pseudomonadati</taxon>
        <taxon>Pseudomonadota</taxon>
        <taxon>Gammaproteobacteria</taxon>
        <taxon>Vibrionales</taxon>
        <taxon>Vibrionaceae</taxon>
        <taxon>Vibrio</taxon>
    </lineage>
</organism>
<evidence type="ECO:0000313" key="2">
    <source>
        <dbReference type="Proteomes" id="UP001155587"/>
    </source>
</evidence>
<dbReference type="Gene3D" id="3.20.20.140">
    <property type="entry name" value="Metal-dependent hydrolases"/>
    <property type="match status" value="1"/>
</dbReference>
<dbReference type="EMBL" id="JAKRRY010000011">
    <property type="protein sequence ID" value="MCW8346374.1"/>
    <property type="molecule type" value="Genomic_DNA"/>
</dbReference>
<reference evidence="1" key="1">
    <citation type="submission" date="2022-02" db="EMBL/GenBank/DDBJ databases">
        <title>Vibrio sp. nov, a new bacterium isolated from seawater.</title>
        <authorList>
            <person name="Yuan Y."/>
        </authorList>
    </citation>
    <scope>NUCLEOTIDE SEQUENCE</scope>
    <source>
        <strain evidence="1">ZSDZ65</strain>
    </source>
</reference>
<name>A0A9X3CNL3_9VIBR</name>
<dbReference type="InterPro" id="IPR022028">
    <property type="entry name" value="DUF3604"/>
</dbReference>
<dbReference type="InterPro" id="IPR016195">
    <property type="entry name" value="Pol/histidinol_Pase-like"/>
</dbReference>
<proteinExistence type="predicted"/>